<evidence type="ECO:0000256" key="2">
    <source>
        <dbReference type="ARBA" id="ARBA00009396"/>
    </source>
</evidence>
<evidence type="ECO:0000256" key="1">
    <source>
        <dbReference type="ARBA" id="ARBA00004689"/>
    </source>
</evidence>
<keyword evidence="10 11" id="KW-0100">Branched-chain amino acid biosynthesis</keyword>
<feature type="binding site" evidence="11">
    <location>
        <position position="203"/>
    </location>
    <ligand>
        <name>Mn(2+)</name>
        <dbReference type="ChEBI" id="CHEBI:29035"/>
    </ligand>
</feature>
<dbReference type="EC" id="2.3.3.13" evidence="3 11"/>
<dbReference type="PROSITE" id="PS00816">
    <property type="entry name" value="AIPM_HOMOCIT_SYNTH_2"/>
    <property type="match status" value="1"/>
</dbReference>
<reference evidence="13" key="2">
    <citation type="journal article" date="2021" name="PeerJ">
        <title>Extensive microbial diversity within the chicken gut microbiome revealed by metagenomics and culture.</title>
        <authorList>
            <person name="Gilroy R."/>
            <person name="Ravi A."/>
            <person name="Getino M."/>
            <person name="Pursley I."/>
            <person name="Horton D.L."/>
            <person name="Alikhan N.F."/>
            <person name="Baker D."/>
            <person name="Gharbi K."/>
            <person name="Hall N."/>
            <person name="Watson M."/>
            <person name="Adriaenssens E.M."/>
            <person name="Foster-Nyarko E."/>
            <person name="Jarju S."/>
            <person name="Secka A."/>
            <person name="Antonio M."/>
            <person name="Oren A."/>
            <person name="Chaudhuri R.R."/>
            <person name="La Ragione R."/>
            <person name="Hildebrand F."/>
            <person name="Pallen M.J."/>
        </authorList>
    </citation>
    <scope>NUCLEOTIDE SEQUENCE</scope>
    <source>
        <strain evidence="13">ChiSjej2B20-13462</strain>
    </source>
</reference>
<evidence type="ECO:0000256" key="8">
    <source>
        <dbReference type="ARBA" id="ARBA00022723"/>
    </source>
</evidence>
<accession>A0A9D1CN74</accession>
<dbReference type="HAMAP" id="MF_01025">
    <property type="entry name" value="LeuA_type1"/>
    <property type="match status" value="1"/>
</dbReference>
<dbReference type="GO" id="GO:0003985">
    <property type="term" value="F:acetyl-CoA C-acetyltransferase activity"/>
    <property type="evidence" value="ECO:0007669"/>
    <property type="project" value="UniProtKB-UniRule"/>
</dbReference>
<organism evidence="13 14">
    <name type="scientific">Candidatus Avoscillospira stercorigallinarum</name>
    <dbReference type="NCBI Taxonomy" id="2840708"/>
    <lineage>
        <taxon>Bacteria</taxon>
        <taxon>Bacillati</taxon>
        <taxon>Bacillota</taxon>
        <taxon>Clostridia</taxon>
        <taxon>Eubacteriales</taxon>
        <taxon>Oscillospiraceae</taxon>
        <taxon>Oscillospiraceae incertae sedis</taxon>
        <taxon>Candidatus Avoscillospira</taxon>
    </lineage>
</organism>
<dbReference type="Gene3D" id="3.30.160.270">
    <property type="match status" value="1"/>
</dbReference>
<reference evidence="13" key="1">
    <citation type="submission" date="2020-10" db="EMBL/GenBank/DDBJ databases">
        <authorList>
            <person name="Gilroy R."/>
        </authorList>
    </citation>
    <scope>NUCLEOTIDE SEQUENCE</scope>
    <source>
        <strain evidence="13">ChiSjej2B20-13462</strain>
    </source>
</reference>
<dbReference type="PANTHER" id="PTHR10277">
    <property type="entry name" value="HOMOCITRATE SYNTHASE-RELATED"/>
    <property type="match status" value="1"/>
</dbReference>
<dbReference type="GO" id="GO:0003852">
    <property type="term" value="F:2-isopropylmalate synthase activity"/>
    <property type="evidence" value="ECO:0007669"/>
    <property type="project" value="UniProtKB-UniRule"/>
</dbReference>
<dbReference type="SMART" id="SM00917">
    <property type="entry name" value="LeuA_dimer"/>
    <property type="match status" value="1"/>
</dbReference>
<feature type="binding site" evidence="11">
    <location>
        <position position="13"/>
    </location>
    <ligand>
        <name>Mn(2+)</name>
        <dbReference type="ChEBI" id="CHEBI:29035"/>
    </ligand>
</feature>
<dbReference type="GO" id="GO:0005737">
    <property type="term" value="C:cytoplasm"/>
    <property type="evidence" value="ECO:0007669"/>
    <property type="project" value="UniProtKB-UniRule"/>
</dbReference>
<dbReference type="GO" id="GO:0030145">
    <property type="term" value="F:manganese ion binding"/>
    <property type="evidence" value="ECO:0007669"/>
    <property type="project" value="UniProtKB-UniRule"/>
</dbReference>
<feature type="region of interest" description="Regulatory domain" evidence="11">
    <location>
        <begin position="392"/>
        <end position="508"/>
    </location>
</feature>
<dbReference type="PROSITE" id="PS00815">
    <property type="entry name" value="AIPM_HOMOCIT_SYNTH_1"/>
    <property type="match status" value="1"/>
</dbReference>
<comment type="subunit">
    <text evidence="11">Homodimer.</text>
</comment>
<comment type="pathway">
    <text evidence="1 11">Amino-acid biosynthesis; L-leucine biosynthesis; L-leucine from 3-methyl-2-oxobutanoate: step 1/4.</text>
</comment>
<keyword evidence="13" id="KW-0012">Acyltransferase</keyword>
<keyword evidence="6 11" id="KW-0028">Amino-acid biosynthesis</keyword>
<dbReference type="FunFam" id="3.20.20.70:FF:000010">
    <property type="entry name" value="2-isopropylmalate synthase"/>
    <property type="match status" value="1"/>
</dbReference>
<comment type="caution">
    <text evidence="13">The sequence shown here is derived from an EMBL/GenBank/DDBJ whole genome shotgun (WGS) entry which is preliminary data.</text>
</comment>
<evidence type="ECO:0000256" key="4">
    <source>
        <dbReference type="ARBA" id="ARBA00018198"/>
    </source>
</evidence>
<evidence type="ECO:0000256" key="10">
    <source>
        <dbReference type="ARBA" id="ARBA00023304"/>
    </source>
</evidence>
<evidence type="ECO:0000256" key="6">
    <source>
        <dbReference type="ARBA" id="ARBA00022605"/>
    </source>
</evidence>
<comment type="cofactor">
    <cofactor evidence="11">
        <name>Mn(2+)</name>
        <dbReference type="ChEBI" id="CHEBI:29035"/>
    </cofactor>
</comment>
<comment type="catalytic activity">
    <reaction evidence="11">
        <text>3-methyl-2-oxobutanoate + acetyl-CoA + H2O = (2S)-2-isopropylmalate + CoA + H(+)</text>
        <dbReference type="Rhea" id="RHEA:21524"/>
        <dbReference type="ChEBI" id="CHEBI:1178"/>
        <dbReference type="ChEBI" id="CHEBI:11851"/>
        <dbReference type="ChEBI" id="CHEBI:15377"/>
        <dbReference type="ChEBI" id="CHEBI:15378"/>
        <dbReference type="ChEBI" id="CHEBI:57287"/>
        <dbReference type="ChEBI" id="CHEBI:57288"/>
        <dbReference type="EC" id="2.3.3.13"/>
    </reaction>
</comment>
<evidence type="ECO:0000259" key="12">
    <source>
        <dbReference type="PROSITE" id="PS50991"/>
    </source>
</evidence>
<dbReference type="Gene3D" id="1.10.238.260">
    <property type="match status" value="1"/>
</dbReference>
<name>A0A9D1CN74_9FIRM</name>
<dbReference type="SUPFAM" id="SSF110921">
    <property type="entry name" value="2-isopropylmalate synthase LeuA, allosteric (dimerisation) domain"/>
    <property type="match status" value="1"/>
</dbReference>
<dbReference type="PROSITE" id="PS50991">
    <property type="entry name" value="PYR_CT"/>
    <property type="match status" value="1"/>
</dbReference>
<dbReference type="SUPFAM" id="SSF51569">
    <property type="entry name" value="Aldolase"/>
    <property type="match status" value="1"/>
</dbReference>
<dbReference type="Gene3D" id="3.20.20.70">
    <property type="entry name" value="Aldolase class I"/>
    <property type="match status" value="1"/>
</dbReference>
<dbReference type="NCBIfam" id="NF002086">
    <property type="entry name" value="PRK00915.1-3"/>
    <property type="match status" value="1"/>
</dbReference>
<evidence type="ECO:0000256" key="7">
    <source>
        <dbReference type="ARBA" id="ARBA00022679"/>
    </source>
</evidence>
<keyword evidence="7 11" id="KW-0808">Transferase</keyword>
<dbReference type="Pfam" id="PF22617">
    <property type="entry name" value="HCS_D2"/>
    <property type="match status" value="1"/>
</dbReference>
<dbReference type="InterPro" id="IPR050073">
    <property type="entry name" value="2-IPM_HCS-like"/>
</dbReference>
<dbReference type="Proteomes" id="UP000886874">
    <property type="component" value="Unassembled WGS sequence"/>
</dbReference>
<dbReference type="InterPro" id="IPR005671">
    <property type="entry name" value="LeuA_bact_synth"/>
</dbReference>
<evidence type="ECO:0000313" key="13">
    <source>
        <dbReference type="EMBL" id="HIQ68808.1"/>
    </source>
</evidence>
<gene>
    <name evidence="11" type="primary">leuA</name>
    <name evidence="13" type="ORF">IAA67_00525</name>
</gene>
<dbReference type="PANTHER" id="PTHR10277:SF9">
    <property type="entry name" value="2-ISOPROPYLMALATE SYNTHASE 1, CHLOROPLASTIC-RELATED"/>
    <property type="match status" value="1"/>
</dbReference>
<dbReference type="InterPro" id="IPR002034">
    <property type="entry name" value="AIPM/Hcit_synth_CS"/>
</dbReference>
<keyword evidence="11" id="KW-0963">Cytoplasm</keyword>
<protein>
    <recommendedName>
        <fullName evidence="4 11">2-isopropylmalate synthase</fullName>
        <ecNumber evidence="3 11">2.3.3.13</ecNumber>
    </recommendedName>
    <alternativeName>
        <fullName evidence="11">Alpha-IPM synthase</fullName>
    </alternativeName>
    <alternativeName>
        <fullName evidence="11">Alpha-isopropylmalate synthase</fullName>
    </alternativeName>
</protein>
<sequence>MKRIKIFDTTLRDGEQSPGCSMNLKEKLQVAECLEKLKVDVIEAGFAIASPGDFESVQAIARQVKDCTVASLARSTEKDIDTAWEAVKDAADPRIHLFIATSPLHMEYKLKMTPEQVLERTAAMTAHAKKYTSNVEFSAEDATRSDLEFLAQVVRVAIQNGATVVNLPDTVGYTTPAEMQALIAYVLENVEEARDIELSVHCHNDLGLAVANSLAGVQGGATQIECTINGLGERAGNTSLEEVVMALRTRADVFDAAPRIDTTQIYRASKTVYDIIGQPAPLNKPIVGKNAFLHESGIHQHGVLANKKTYEILTPESVGIRTNNLVLGKHSGHHAFETRLKELGYELSQEELAALFVRFKALCDKKKNITDDDLEALVRHSSRVEEETDGYKLDWFAVHTTNFTTATCTICLKRGEEKFEAVCLGDGPIDAAFQAIDQIIKPVEHSFEIFSVNSISEGKDTLGDVTVKLSAAGKSFSGRGLSTDIIKASIVAYLQAANKLMRHFSREG</sequence>
<feature type="binding site" evidence="11">
    <location>
        <position position="201"/>
    </location>
    <ligand>
        <name>Mn(2+)</name>
        <dbReference type="ChEBI" id="CHEBI:29035"/>
    </ligand>
</feature>
<dbReference type="GO" id="GO:0009098">
    <property type="term" value="P:L-leucine biosynthetic process"/>
    <property type="evidence" value="ECO:0007669"/>
    <property type="project" value="UniProtKB-UniRule"/>
</dbReference>
<keyword evidence="9 11" id="KW-0464">Manganese</keyword>
<dbReference type="InterPro" id="IPR013785">
    <property type="entry name" value="Aldolase_TIM"/>
</dbReference>
<dbReference type="AlphaFoldDB" id="A0A9D1CN74"/>
<evidence type="ECO:0000256" key="9">
    <source>
        <dbReference type="ARBA" id="ARBA00023211"/>
    </source>
</evidence>
<dbReference type="FunFam" id="1.10.238.260:FF:000001">
    <property type="entry name" value="2-isopropylmalate synthase"/>
    <property type="match status" value="1"/>
</dbReference>
<proteinExistence type="inferred from homology"/>
<keyword evidence="5 11" id="KW-0432">Leucine biosynthesis</keyword>
<dbReference type="Pfam" id="PF08502">
    <property type="entry name" value="LeuA_dimer"/>
    <property type="match status" value="1"/>
</dbReference>
<dbReference type="InterPro" id="IPR054691">
    <property type="entry name" value="LeuA/HCS_post-cat"/>
</dbReference>
<dbReference type="InterPro" id="IPR036230">
    <property type="entry name" value="LeuA_allosteric_dom_sf"/>
</dbReference>
<dbReference type="InterPro" id="IPR013709">
    <property type="entry name" value="2-isopropylmalate_synth_dimer"/>
</dbReference>
<dbReference type="CDD" id="cd07940">
    <property type="entry name" value="DRE_TIM_IPMS"/>
    <property type="match status" value="1"/>
</dbReference>
<feature type="binding site" evidence="11">
    <location>
        <position position="237"/>
    </location>
    <ligand>
        <name>Mn(2+)</name>
        <dbReference type="ChEBI" id="CHEBI:29035"/>
    </ligand>
</feature>
<evidence type="ECO:0000256" key="5">
    <source>
        <dbReference type="ARBA" id="ARBA00022430"/>
    </source>
</evidence>
<comment type="similarity">
    <text evidence="2 11">Belongs to the alpha-IPM synthase/homocitrate synthase family. LeuA type 1 subfamily.</text>
</comment>
<dbReference type="Pfam" id="PF00682">
    <property type="entry name" value="HMGL-like"/>
    <property type="match status" value="1"/>
</dbReference>
<comment type="function">
    <text evidence="11">Catalyzes the condensation of the acetyl group of acetyl-CoA with 3-methyl-2-oxobutanoate (2-ketoisovalerate) to form 3-carboxy-3-hydroxy-4-methylpentanoate (2-isopropylmalate).</text>
</comment>
<feature type="domain" description="Pyruvate carboxyltransferase" evidence="12">
    <location>
        <begin position="4"/>
        <end position="266"/>
    </location>
</feature>
<evidence type="ECO:0000313" key="14">
    <source>
        <dbReference type="Proteomes" id="UP000886874"/>
    </source>
</evidence>
<dbReference type="EMBL" id="DVFN01000009">
    <property type="protein sequence ID" value="HIQ68808.1"/>
    <property type="molecule type" value="Genomic_DNA"/>
</dbReference>
<dbReference type="InterPro" id="IPR000891">
    <property type="entry name" value="PYR_CT"/>
</dbReference>
<keyword evidence="8 11" id="KW-0479">Metal-binding</keyword>
<evidence type="ECO:0000256" key="3">
    <source>
        <dbReference type="ARBA" id="ARBA00012973"/>
    </source>
</evidence>
<dbReference type="NCBIfam" id="TIGR00973">
    <property type="entry name" value="leuA_bact"/>
    <property type="match status" value="1"/>
</dbReference>
<evidence type="ECO:0000256" key="11">
    <source>
        <dbReference type="HAMAP-Rule" id="MF_01025"/>
    </source>
</evidence>